<protein>
    <submittedName>
        <fullName evidence="1">Alpha/beta fold hydrolase</fullName>
    </submittedName>
</protein>
<comment type="caution">
    <text evidence="1">The sequence shown here is derived from an EMBL/GenBank/DDBJ whole genome shotgun (WGS) entry which is preliminary data.</text>
</comment>
<dbReference type="PANTHER" id="PTHR15394:SF3">
    <property type="entry name" value="SERINE HYDROLASE RBBP9"/>
    <property type="match status" value="1"/>
</dbReference>
<evidence type="ECO:0000313" key="1">
    <source>
        <dbReference type="EMBL" id="MFC7386825.1"/>
    </source>
</evidence>
<organism evidence="1 2">
    <name type="scientific">Sphaerisporangium rhizosphaerae</name>
    <dbReference type="NCBI Taxonomy" id="2269375"/>
    <lineage>
        <taxon>Bacteria</taxon>
        <taxon>Bacillati</taxon>
        <taxon>Actinomycetota</taxon>
        <taxon>Actinomycetes</taxon>
        <taxon>Streptosporangiales</taxon>
        <taxon>Streptosporangiaceae</taxon>
        <taxon>Sphaerisporangium</taxon>
    </lineage>
</organism>
<gene>
    <name evidence="1" type="ORF">ACFQSB_31765</name>
</gene>
<dbReference type="RefSeq" id="WP_380830543.1">
    <property type="nucleotide sequence ID" value="NZ_JBHTCG010000031.1"/>
</dbReference>
<accession>A0ABW2PFS7</accession>
<keyword evidence="2" id="KW-1185">Reference proteome</keyword>
<dbReference type="Gene3D" id="3.40.50.1820">
    <property type="entry name" value="alpha/beta hydrolase"/>
    <property type="match status" value="1"/>
</dbReference>
<evidence type="ECO:0000313" key="2">
    <source>
        <dbReference type="Proteomes" id="UP001596496"/>
    </source>
</evidence>
<dbReference type="Pfam" id="PF06821">
    <property type="entry name" value="Ser_hydrolase"/>
    <property type="match status" value="1"/>
</dbReference>
<dbReference type="Proteomes" id="UP001596496">
    <property type="component" value="Unassembled WGS sequence"/>
</dbReference>
<keyword evidence="1" id="KW-0378">Hydrolase</keyword>
<dbReference type="InterPro" id="IPR029058">
    <property type="entry name" value="AB_hydrolase_fold"/>
</dbReference>
<dbReference type="GO" id="GO:0016787">
    <property type="term" value="F:hydrolase activity"/>
    <property type="evidence" value="ECO:0007669"/>
    <property type="project" value="UniProtKB-KW"/>
</dbReference>
<proteinExistence type="predicted"/>
<reference evidence="2" key="1">
    <citation type="journal article" date="2019" name="Int. J. Syst. Evol. Microbiol.">
        <title>The Global Catalogue of Microorganisms (GCM) 10K type strain sequencing project: providing services to taxonomists for standard genome sequencing and annotation.</title>
        <authorList>
            <consortium name="The Broad Institute Genomics Platform"/>
            <consortium name="The Broad Institute Genome Sequencing Center for Infectious Disease"/>
            <person name="Wu L."/>
            <person name="Ma J."/>
        </authorList>
    </citation>
    <scope>NUCLEOTIDE SEQUENCE [LARGE SCALE GENOMIC DNA]</scope>
    <source>
        <strain evidence="2">CECT 7649</strain>
    </source>
</reference>
<sequence>MSTIVVSHGYEADSDSVWFPYLRKVLEAEGHRVQIPNLPDNTAPRLAPWRTALRDCLANTDPRDTVLVGHSIGGVNVLRLLQQHDVDTAGAFAGAVLVATPAHVPAGYEALADFFAEPFDWPRLRRAAERYRLLTAADDPVLLPDPIHHVKDLVTGLEATAVVTATGAHYGARPDDHIDLPEAVQLILDCLSANP</sequence>
<dbReference type="EMBL" id="JBHTCG010000031">
    <property type="protein sequence ID" value="MFC7386825.1"/>
    <property type="molecule type" value="Genomic_DNA"/>
</dbReference>
<name>A0ABW2PFS7_9ACTN</name>
<dbReference type="InterPro" id="IPR010662">
    <property type="entry name" value="RBBP9/YdeN"/>
</dbReference>
<dbReference type="PANTHER" id="PTHR15394">
    <property type="entry name" value="SERINE HYDROLASE RBBP9"/>
    <property type="match status" value="1"/>
</dbReference>
<dbReference type="SUPFAM" id="SSF53474">
    <property type="entry name" value="alpha/beta-Hydrolases"/>
    <property type="match status" value="1"/>
</dbReference>